<dbReference type="InterPro" id="IPR002125">
    <property type="entry name" value="CMP_dCMP_dom"/>
</dbReference>
<keyword evidence="3" id="KW-0479">Metal-binding</keyword>
<evidence type="ECO:0000256" key="10">
    <source>
        <dbReference type="ARBA" id="ARBA00052978"/>
    </source>
</evidence>
<keyword evidence="4" id="KW-0545">Nucleotide biosynthesis</keyword>
<dbReference type="InterPro" id="IPR016193">
    <property type="entry name" value="Cytidine_deaminase-like"/>
</dbReference>
<dbReference type="InterPro" id="IPR035105">
    <property type="entry name" value="Deoxycytidylate_deaminase_dom"/>
</dbReference>
<dbReference type="Pfam" id="PF00383">
    <property type="entry name" value="dCMP_cyt_deam_1"/>
    <property type="match status" value="1"/>
</dbReference>
<reference evidence="14" key="1">
    <citation type="journal article" date="2020" name="G3 (Bethesda)">
        <title>High-Quality Assemblies for Three Invasive Social Wasps from the &lt;i&gt;Vespula&lt;/i&gt; Genus.</title>
        <authorList>
            <person name="Harrop T.W.R."/>
            <person name="Guhlin J."/>
            <person name="McLaughlin G.M."/>
            <person name="Permina E."/>
            <person name="Stockwell P."/>
            <person name="Gilligan J."/>
            <person name="Le Lec M.F."/>
            <person name="Gruber M.A.M."/>
            <person name="Quinn O."/>
            <person name="Lovegrove M."/>
            <person name="Duncan E.J."/>
            <person name="Remnant E.J."/>
            <person name="Van Eeckhoven J."/>
            <person name="Graham B."/>
            <person name="Knapp R.A."/>
            <person name="Langford K.W."/>
            <person name="Kronenberg Z."/>
            <person name="Press M.O."/>
            <person name="Eacker S.M."/>
            <person name="Wilson-Rankin E.E."/>
            <person name="Purcell J."/>
            <person name="Lester P.J."/>
            <person name="Dearden P.K."/>
        </authorList>
    </citation>
    <scope>NUCLEOTIDE SEQUENCE</scope>
    <source>
        <strain evidence="14">Linc-1</strain>
    </source>
</reference>
<protein>
    <recommendedName>
        <fullName evidence="11">Probable deoxycytidylate deaminase</fullName>
        <ecNumber evidence="8">3.5.4.12</ecNumber>
    </recommendedName>
    <alternativeName>
        <fullName evidence="9">dCMP deaminase</fullName>
    </alternativeName>
</protein>
<dbReference type="EMBL" id="JACSDZ010000002">
    <property type="protein sequence ID" value="KAF7414397.1"/>
    <property type="molecule type" value="Genomic_DNA"/>
</dbReference>
<keyword evidence="15" id="KW-1185">Reference proteome</keyword>
<comment type="cofactor">
    <cofactor evidence="1">
        <name>Zn(2+)</name>
        <dbReference type="ChEBI" id="CHEBI:29105"/>
    </cofactor>
</comment>
<dbReference type="GO" id="GO:0005737">
    <property type="term" value="C:cytoplasm"/>
    <property type="evidence" value="ECO:0007669"/>
    <property type="project" value="TreeGrafter"/>
</dbReference>
<keyword evidence="5" id="KW-0378">Hydrolase</keyword>
<feature type="region of interest" description="Disordered" evidence="12">
    <location>
        <begin position="206"/>
        <end position="242"/>
    </location>
</feature>
<evidence type="ECO:0000256" key="4">
    <source>
        <dbReference type="ARBA" id="ARBA00022727"/>
    </source>
</evidence>
<dbReference type="GO" id="GO:0009165">
    <property type="term" value="P:nucleotide biosynthetic process"/>
    <property type="evidence" value="ECO:0007669"/>
    <property type="project" value="UniProtKB-KW"/>
</dbReference>
<dbReference type="FunFam" id="3.40.140.10:FF:000021">
    <property type="entry name" value="Deoxycytidylate deaminase"/>
    <property type="match status" value="1"/>
</dbReference>
<gene>
    <name evidence="14" type="ORF">HZH68_002886</name>
</gene>
<keyword evidence="6" id="KW-0862">Zinc</keyword>
<dbReference type="GO" id="GO:0008270">
    <property type="term" value="F:zinc ion binding"/>
    <property type="evidence" value="ECO:0007669"/>
    <property type="project" value="InterPro"/>
</dbReference>
<comment type="catalytic activity">
    <reaction evidence="10">
        <text>dCMP + H2O + H(+) = dUMP + NH4(+)</text>
        <dbReference type="Rhea" id="RHEA:22924"/>
        <dbReference type="ChEBI" id="CHEBI:15377"/>
        <dbReference type="ChEBI" id="CHEBI:15378"/>
        <dbReference type="ChEBI" id="CHEBI:28938"/>
        <dbReference type="ChEBI" id="CHEBI:57566"/>
        <dbReference type="ChEBI" id="CHEBI:246422"/>
        <dbReference type="EC" id="3.5.4.12"/>
    </reaction>
</comment>
<name>A0A834NN75_VESGE</name>
<evidence type="ECO:0000256" key="9">
    <source>
        <dbReference type="ARBA" id="ARBA00041763"/>
    </source>
</evidence>
<feature type="compositionally biased region" description="Polar residues" evidence="12">
    <location>
        <begin position="209"/>
        <end position="222"/>
    </location>
</feature>
<evidence type="ECO:0000256" key="3">
    <source>
        <dbReference type="ARBA" id="ARBA00022723"/>
    </source>
</evidence>
<dbReference type="EC" id="3.5.4.12" evidence="8"/>
<evidence type="ECO:0000256" key="2">
    <source>
        <dbReference type="ARBA" id="ARBA00006576"/>
    </source>
</evidence>
<evidence type="ECO:0000256" key="5">
    <source>
        <dbReference type="ARBA" id="ARBA00022801"/>
    </source>
</evidence>
<evidence type="ECO:0000256" key="7">
    <source>
        <dbReference type="ARBA" id="ARBA00037036"/>
    </source>
</evidence>
<comment type="similarity">
    <text evidence="2">Belongs to the cytidine and deoxycytidylate deaminase family.</text>
</comment>
<evidence type="ECO:0000256" key="1">
    <source>
        <dbReference type="ARBA" id="ARBA00001947"/>
    </source>
</evidence>
<evidence type="ECO:0000256" key="12">
    <source>
        <dbReference type="SAM" id="MobiDB-lite"/>
    </source>
</evidence>
<dbReference type="PROSITE" id="PS00903">
    <property type="entry name" value="CYT_DCMP_DEAMINASES_1"/>
    <property type="match status" value="1"/>
</dbReference>
<evidence type="ECO:0000256" key="11">
    <source>
        <dbReference type="ARBA" id="ARBA00071625"/>
    </source>
</evidence>
<dbReference type="GO" id="GO:0004132">
    <property type="term" value="F:dCMP deaminase activity"/>
    <property type="evidence" value="ECO:0007669"/>
    <property type="project" value="UniProtKB-EC"/>
</dbReference>
<dbReference type="InterPro" id="IPR016192">
    <property type="entry name" value="APOBEC/CMP_deaminase_Zn-bd"/>
</dbReference>
<comment type="function">
    <text evidence="7">Supplies the nucleotide substrate for thymidylate synthetase.</text>
</comment>
<evidence type="ECO:0000313" key="14">
    <source>
        <dbReference type="EMBL" id="KAF7414397.1"/>
    </source>
</evidence>
<evidence type="ECO:0000256" key="6">
    <source>
        <dbReference type="ARBA" id="ARBA00022833"/>
    </source>
</evidence>
<comment type="caution">
    <text evidence="14">The sequence shown here is derived from an EMBL/GenBank/DDBJ whole genome shotgun (WGS) entry which is preliminary data.</text>
</comment>
<dbReference type="SUPFAM" id="SSF53927">
    <property type="entry name" value="Cytidine deaminase-like"/>
    <property type="match status" value="1"/>
</dbReference>
<evidence type="ECO:0000259" key="13">
    <source>
        <dbReference type="PROSITE" id="PS51747"/>
    </source>
</evidence>
<dbReference type="InterPro" id="IPR015517">
    <property type="entry name" value="dCMP_deaminase-rel"/>
</dbReference>
<organism evidence="14 15">
    <name type="scientific">Vespula germanica</name>
    <name type="common">German yellow jacket</name>
    <name type="synonym">Paravespula germanica</name>
    <dbReference type="NCBI Taxonomy" id="30212"/>
    <lineage>
        <taxon>Eukaryota</taxon>
        <taxon>Metazoa</taxon>
        <taxon>Ecdysozoa</taxon>
        <taxon>Arthropoda</taxon>
        <taxon>Hexapoda</taxon>
        <taxon>Insecta</taxon>
        <taxon>Pterygota</taxon>
        <taxon>Neoptera</taxon>
        <taxon>Endopterygota</taxon>
        <taxon>Hymenoptera</taxon>
        <taxon>Apocrita</taxon>
        <taxon>Aculeata</taxon>
        <taxon>Vespoidea</taxon>
        <taxon>Vespidae</taxon>
        <taxon>Vespinae</taxon>
        <taxon>Vespula</taxon>
    </lineage>
</organism>
<dbReference type="Gene3D" id="3.40.140.10">
    <property type="entry name" value="Cytidine Deaminase, domain 2"/>
    <property type="match status" value="1"/>
</dbReference>
<evidence type="ECO:0000313" key="15">
    <source>
        <dbReference type="Proteomes" id="UP000617340"/>
    </source>
</evidence>
<dbReference type="PANTHER" id="PTHR11086:SF18">
    <property type="entry name" value="DEOXYCYTIDYLATE DEAMINASE"/>
    <property type="match status" value="1"/>
</dbReference>
<dbReference type="PROSITE" id="PS51747">
    <property type="entry name" value="CYT_DCMP_DEAMINASES_2"/>
    <property type="match status" value="1"/>
</dbReference>
<accession>A0A834NN75</accession>
<dbReference type="AlphaFoldDB" id="A0A834NN75"/>
<dbReference type="Proteomes" id="UP000617340">
    <property type="component" value="Unassembled WGS sequence"/>
</dbReference>
<dbReference type="PANTHER" id="PTHR11086">
    <property type="entry name" value="DEOXYCYTIDYLATE DEAMINASE-RELATED"/>
    <property type="match status" value="1"/>
</dbReference>
<feature type="domain" description="CMP/dCMP-type deaminase" evidence="13">
    <location>
        <begin position="23"/>
        <end position="161"/>
    </location>
</feature>
<feature type="compositionally biased region" description="Polar residues" evidence="12">
    <location>
        <begin position="231"/>
        <end position="242"/>
    </location>
</feature>
<dbReference type="CDD" id="cd01286">
    <property type="entry name" value="deoxycytidylate_deaminase"/>
    <property type="match status" value="1"/>
</dbReference>
<evidence type="ECO:0000256" key="8">
    <source>
        <dbReference type="ARBA" id="ARBA00038938"/>
    </source>
</evidence>
<proteinExistence type="inferred from homology"/>
<sequence length="242" mass="27653">MSVDTTLHSDERSLNCKRSTYMDWDEYFMAVAFLVSKRSKDPVTRVGACIVDNENRIVGVGYNGMPRGCSDDIFPWKKKSGNKLDEKKLYVCHAEINAILNKNSNKLKNCRMYVGLFPCNECAKVIIQSGLKKIIYMSDKYNFKIKTIAAKRMFDAANVKYIRYIPKNNKIVIDFSEINHIPNMKNLESALVETSCDKQNHNDNDCDESTLSLKNDESSTNAEKIDDANEEQNLTETKSLMK</sequence>